<dbReference type="SUPFAM" id="SSF90123">
    <property type="entry name" value="ABC transporter transmembrane region"/>
    <property type="match status" value="1"/>
</dbReference>
<feature type="transmembrane region" description="Helical" evidence="8">
    <location>
        <begin position="164"/>
        <end position="182"/>
    </location>
</feature>
<dbReference type="InterPro" id="IPR011527">
    <property type="entry name" value="ABC1_TM_dom"/>
</dbReference>
<dbReference type="GO" id="GO:0140359">
    <property type="term" value="F:ABC-type transporter activity"/>
    <property type="evidence" value="ECO:0007669"/>
    <property type="project" value="InterPro"/>
</dbReference>
<evidence type="ECO:0000256" key="4">
    <source>
        <dbReference type="ARBA" id="ARBA00022741"/>
    </source>
</evidence>
<dbReference type="PROSITE" id="PS00211">
    <property type="entry name" value="ABC_TRANSPORTER_1"/>
    <property type="match status" value="1"/>
</dbReference>
<dbReference type="Gene3D" id="1.20.1560.10">
    <property type="entry name" value="ABC transporter type 1, transmembrane domain"/>
    <property type="match status" value="1"/>
</dbReference>
<dbReference type="InterPro" id="IPR017871">
    <property type="entry name" value="ABC_transporter-like_CS"/>
</dbReference>
<reference evidence="11 12" key="1">
    <citation type="submission" date="2019-01" db="EMBL/GenBank/DDBJ databases">
        <title>Draft genomes of a novel of Aminipila strains.</title>
        <authorList>
            <person name="Ma S."/>
        </authorList>
    </citation>
    <scope>NUCLEOTIDE SEQUENCE [LARGE SCALE GENOMIC DNA]</scope>
    <source>
        <strain evidence="12">JN-39</strain>
    </source>
</reference>
<feature type="transmembrane region" description="Helical" evidence="8">
    <location>
        <begin position="139"/>
        <end position="158"/>
    </location>
</feature>
<dbReference type="SUPFAM" id="SSF52540">
    <property type="entry name" value="P-loop containing nucleoside triphosphate hydrolases"/>
    <property type="match status" value="1"/>
</dbReference>
<feature type="domain" description="ABC transmembrane type-1" evidence="10">
    <location>
        <begin position="22"/>
        <end position="307"/>
    </location>
</feature>
<evidence type="ECO:0000256" key="7">
    <source>
        <dbReference type="ARBA" id="ARBA00023136"/>
    </source>
</evidence>
<dbReference type="Gene3D" id="3.40.50.300">
    <property type="entry name" value="P-loop containing nucleotide triphosphate hydrolases"/>
    <property type="match status" value="1"/>
</dbReference>
<keyword evidence="5 11" id="KW-0067">ATP-binding</keyword>
<dbReference type="Pfam" id="PF00005">
    <property type="entry name" value="ABC_tran"/>
    <property type="match status" value="1"/>
</dbReference>
<gene>
    <name evidence="11" type="ORF">EQM06_06600</name>
</gene>
<evidence type="ECO:0000313" key="12">
    <source>
        <dbReference type="Proteomes" id="UP000287601"/>
    </source>
</evidence>
<keyword evidence="3 8" id="KW-0812">Transmembrane</keyword>
<feature type="transmembrane region" description="Helical" evidence="8">
    <location>
        <begin position="21"/>
        <end position="41"/>
    </location>
</feature>
<dbReference type="PROSITE" id="PS50893">
    <property type="entry name" value="ABC_TRANSPORTER_2"/>
    <property type="match status" value="1"/>
</dbReference>
<evidence type="ECO:0000256" key="8">
    <source>
        <dbReference type="SAM" id="Phobius"/>
    </source>
</evidence>
<evidence type="ECO:0000256" key="3">
    <source>
        <dbReference type="ARBA" id="ARBA00022692"/>
    </source>
</evidence>
<dbReference type="PROSITE" id="PS50929">
    <property type="entry name" value="ABC_TM1F"/>
    <property type="match status" value="1"/>
</dbReference>
<feature type="transmembrane region" description="Helical" evidence="8">
    <location>
        <begin position="61"/>
        <end position="78"/>
    </location>
</feature>
<dbReference type="GO" id="GO:0016887">
    <property type="term" value="F:ATP hydrolysis activity"/>
    <property type="evidence" value="ECO:0007669"/>
    <property type="project" value="InterPro"/>
</dbReference>
<dbReference type="AlphaFoldDB" id="A0A410PVF8"/>
<dbReference type="Proteomes" id="UP000287601">
    <property type="component" value="Chromosome"/>
</dbReference>
<keyword evidence="12" id="KW-1185">Reference proteome</keyword>
<evidence type="ECO:0000256" key="1">
    <source>
        <dbReference type="ARBA" id="ARBA00004651"/>
    </source>
</evidence>
<dbReference type="SMART" id="SM00382">
    <property type="entry name" value="AAA"/>
    <property type="match status" value="1"/>
</dbReference>
<organism evidence="11 12">
    <name type="scientific">Aminipila luticellarii</name>
    <dbReference type="NCBI Taxonomy" id="2507160"/>
    <lineage>
        <taxon>Bacteria</taxon>
        <taxon>Bacillati</taxon>
        <taxon>Bacillota</taxon>
        <taxon>Clostridia</taxon>
        <taxon>Peptostreptococcales</taxon>
        <taxon>Anaerovoracaceae</taxon>
        <taxon>Aminipila</taxon>
    </lineage>
</organism>
<protein>
    <submittedName>
        <fullName evidence="11">ABC transporter ATP-binding protein</fullName>
    </submittedName>
</protein>
<dbReference type="InterPro" id="IPR027417">
    <property type="entry name" value="P-loop_NTPase"/>
</dbReference>
<dbReference type="PANTHER" id="PTHR24221">
    <property type="entry name" value="ATP-BINDING CASSETTE SUB-FAMILY B"/>
    <property type="match status" value="1"/>
</dbReference>
<dbReference type="EMBL" id="CP035281">
    <property type="protein sequence ID" value="QAT42931.1"/>
    <property type="molecule type" value="Genomic_DNA"/>
</dbReference>
<evidence type="ECO:0000259" key="9">
    <source>
        <dbReference type="PROSITE" id="PS50893"/>
    </source>
</evidence>
<evidence type="ECO:0000256" key="5">
    <source>
        <dbReference type="ARBA" id="ARBA00022840"/>
    </source>
</evidence>
<dbReference type="OrthoDB" id="9762778at2"/>
<dbReference type="GO" id="GO:0005886">
    <property type="term" value="C:plasma membrane"/>
    <property type="evidence" value="ECO:0007669"/>
    <property type="project" value="UniProtKB-SubCell"/>
</dbReference>
<dbReference type="KEGG" id="amij:EQM06_06600"/>
<sequence>MIQFFRNKFALSEKGAKDLMKAAVACTLTDLSFMLPVGLLYLVLKALTVKYTGGSDEVLPVYVYVAVSVLLLAIIWIFQRIQYNATFLASYEESADQRISIAEKLRKIPLSFFGKKDLSDLTTTIMADCAGMETAFSHFIPELLGAVFSLIFISIGLFLCGWELALSLLWVIPVAFAVTMAGKKQQDKMNKLYEESKLERADSIQECLEMVREIKANNQSESYLVKMDVLLQESEKINIKTELVTAIFVVSSQMLLRVGVATLVLVGAKQIASGKVDFLTFLLFLIGASRVFDPLAIALQNLAAIFSTEVKIDRMKEINNQKIQKGEDPADFKSYDIQFEQVCFSYDAQEKDRKNKVLEGISFIARQGEVTALVGPSGGGKSTVSKLAARFWDIQSGRITVGGNDIAQIEPEELLKNYAIVFQDVVLFNNTVLENIRLGRRGATDQEVMQAAKLAMCDEFVGKMPQGYHTIIGENGSTLSGGERQRISIARALLKNAPIILLDEATASLDVENESKVQQAISRLVQNKTVLVIAHRMRTIAGADHIVVLSEGKIAEEGTHEELLNQGGLYQRLWSLQTKSAEWTV</sequence>
<dbReference type="GO" id="GO:0034040">
    <property type="term" value="F:ATPase-coupled lipid transmembrane transporter activity"/>
    <property type="evidence" value="ECO:0007669"/>
    <property type="project" value="TreeGrafter"/>
</dbReference>
<dbReference type="FunFam" id="3.40.50.300:FF:000287">
    <property type="entry name" value="Multidrug ABC transporter ATP-binding protein"/>
    <property type="match status" value="1"/>
</dbReference>
<proteinExistence type="predicted"/>
<feature type="transmembrane region" description="Helical" evidence="8">
    <location>
        <begin position="243"/>
        <end position="266"/>
    </location>
</feature>
<dbReference type="CDD" id="cd07346">
    <property type="entry name" value="ABC_6TM_exporters"/>
    <property type="match status" value="1"/>
</dbReference>
<evidence type="ECO:0000259" key="10">
    <source>
        <dbReference type="PROSITE" id="PS50929"/>
    </source>
</evidence>
<evidence type="ECO:0000256" key="6">
    <source>
        <dbReference type="ARBA" id="ARBA00022989"/>
    </source>
</evidence>
<dbReference type="GO" id="GO:0005524">
    <property type="term" value="F:ATP binding"/>
    <property type="evidence" value="ECO:0007669"/>
    <property type="project" value="UniProtKB-KW"/>
</dbReference>
<name>A0A410PVF8_9FIRM</name>
<dbReference type="PANTHER" id="PTHR24221:SF397">
    <property type="entry name" value="ABC TRANSPORTER, ATP-BINDING TRANSMEMBRANE PROTEIN"/>
    <property type="match status" value="1"/>
</dbReference>
<dbReference type="Pfam" id="PF00664">
    <property type="entry name" value="ABC_membrane"/>
    <property type="match status" value="1"/>
</dbReference>
<keyword evidence="2" id="KW-0813">Transport</keyword>
<keyword evidence="4" id="KW-0547">Nucleotide-binding</keyword>
<feature type="domain" description="ABC transporter" evidence="9">
    <location>
        <begin position="337"/>
        <end position="576"/>
    </location>
</feature>
<comment type="subcellular location">
    <subcellularLocation>
        <location evidence="1">Cell membrane</location>
        <topology evidence="1">Multi-pass membrane protein</topology>
    </subcellularLocation>
</comment>
<evidence type="ECO:0000256" key="2">
    <source>
        <dbReference type="ARBA" id="ARBA00022448"/>
    </source>
</evidence>
<keyword evidence="6 8" id="KW-1133">Transmembrane helix</keyword>
<dbReference type="InterPro" id="IPR003593">
    <property type="entry name" value="AAA+_ATPase"/>
</dbReference>
<dbReference type="InterPro" id="IPR036640">
    <property type="entry name" value="ABC1_TM_sf"/>
</dbReference>
<dbReference type="InterPro" id="IPR039421">
    <property type="entry name" value="Type_1_exporter"/>
</dbReference>
<dbReference type="InterPro" id="IPR003439">
    <property type="entry name" value="ABC_transporter-like_ATP-bd"/>
</dbReference>
<accession>A0A410PVF8</accession>
<evidence type="ECO:0000313" key="11">
    <source>
        <dbReference type="EMBL" id="QAT42931.1"/>
    </source>
</evidence>
<dbReference type="RefSeq" id="WP_128745580.1">
    <property type="nucleotide sequence ID" value="NZ_CP035281.1"/>
</dbReference>
<keyword evidence="7 8" id="KW-0472">Membrane</keyword>